<keyword evidence="1" id="KW-0812">Transmembrane</keyword>
<sequence length="73" mass="8189">MRLDLLIWRLSRYHTKYSTILFRPPYYLKALENLGLALQCHALPYISSKGNELGASIIIVVGPSIIIIGGAFK</sequence>
<dbReference type="EMBL" id="LKAM01000004">
    <property type="protein sequence ID" value="KUM48811.1"/>
    <property type="molecule type" value="Genomic_DNA"/>
</dbReference>
<gene>
    <name evidence="2" type="ORF">ABT39_MTgene4147</name>
</gene>
<organism evidence="2">
    <name type="scientific">Picea glauca</name>
    <name type="common">White spruce</name>
    <name type="synonym">Pinus glauca</name>
    <dbReference type="NCBI Taxonomy" id="3330"/>
    <lineage>
        <taxon>Eukaryota</taxon>
        <taxon>Viridiplantae</taxon>
        <taxon>Streptophyta</taxon>
        <taxon>Embryophyta</taxon>
        <taxon>Tracheophyta</taxon>
        <taxon>Spermatophyta</taxon>
        <taxon>Pinopsida</taxon>
        <taxon>Pinidae</taxon>
        <taxon>Conifers I</taxon>
        <taxon>Pinales</taxon>
        <taxon>Pinaceae</taxon>
        <taxon>Picea</taxon>
    </lineage>
</organism>
<name>A0A101M0K5_PICGL</name>
<dbReference type="AlphaFoldDB" id="A0A101M0K5"/>
<keyword evidence="1" id="KW-0472">Membrane</keyword>
<keyword evidence="2" id="KW-0496">Mitochondrion</keyword>
<feature type="transmembrane region" description="Helical" evidence="1">
    <location>
        <begin position="53"/>
        <end position="72"/>
    </location>
</feature>
<comment type="caution">
    <text evidence="2">The sequence shown here is derived from an EMBL/GenBank/DDBJ whole genome shotgun (WGS) entry which is preliminary data.</text>
</comment>
<protein>
    <submittedName>
        <fullName evidence="2">Uncharacterized protein</fullName>
    </submittedName>
</protein>
<evidence type="ECO:0000256" key="1">
    <source>
        <dbReference type="SAM" id="Phobius"/>
    </source>
</evidence>
<geneLocation type="mitochondrion" evidence="2"/>
<reference evidence="2" key="1">
    <citation type="journal article" date="2015" name="Genome Biol. Evol.">
        <title>Organellar Genomes of White Spruce (Picea glauca): Assembly and Annotation.</title>
        <authorList>
            <person name="Jackman S.D."/>
            <person name="Warren R.L."/>
            <person name="Gibb E.A."/>
            <person name="Vandervalk B.P."/>
            <person name="Mohamadi H."/>
            <person name="Chu J."/>
            <person name="Raymond A."/>
            <person name="Pleasance S."/>
            <person name="Coope R."/>
            <person name="Wildung M.R."/>
            <person name="Ritland C.E."/>
            <person name="Bousquet J."/>
            <person name="Jones S.J."/>
            <person name="Bohlmann J."/>
            <person name="Birol I."/>
        </authorList>
    </citation>
    <scope>NUCLEOTIDE SEQUENCE [LARGE SCALE GENOMIC DNA]</scope>
    <source>
        <tissue evidence="2">Flushing bud</tissue>
    </source>
</reference>
<keyword evidence="1" id="KW-1133">Transmembrane helix</keyword>
<proteinExistence type="predicted"/>
<accession>A0A101M0K5</accession>
<evidence type="ECO:0000313" key="2">
    <source>
        <dbReference type="EMBL" id="KUM48811.1"/>
    </source>
</evidence>